<evidence type="ECO:0000313" key="2">
    <source>
        <dbReference type="Proteomes" id="UP000770717"/>
    </source>
</evidence>
<dbReference type="AlphaFoldDB" id="A0A8J6C246"/>
<comment type="caution">
    <text evidence="1">The sequence shown here is derived from an EMBL/GenBank/DDBJ whole genome shotgun (WGS) entry which is preliminary data.</text>
</comment>
<dbReference type="EMBL" id="WNTK01049589">
    <property type="protein sequence ID" value="KAG9460657.1"/>
    <property type="molecule type" value="Genomic_DNA"/>
</dbReference>
<sequence length="128" mass="14660">MGESMGHGQEPPGAAVIGYSHPIYKDHQVTHLYLMTIETVNFRTTDKRRALYRGPTVFLPLFRYILFFHRPLYEGPYVAALHPQSVTQCSHLSVPPIRPSLYRRLWGQWAHRTGLPGGLFSQPVTFPE</sequence>
<accession>A0A8J6C246</accession>
<evidence type="ECO:0000313" key="1">
    <source>
        <dbReference type="EMBL" id="KAG9460657.1"/>
    </source>
</evidence>
<reference evidence="1" key="1">
    <citation type="thesis" date="2020" institute="ProQuest LLC" country="789 East Eisenhower Parkway, Ann Arbor, MI, USA">
        <title>Comparative Genomics and Chromosome Evolution.</title>
        <authorList>
            <person name="Mudd A.B."/>
        </authorList>
    </citation>
    <scope>NUCLEOTIDE SEQUENCE</scope>
    <source>
        <strain evidence="1">HN-11 Male</strain>
        <tissue evidence="1">Kidney and liver</tissue>
    </source>
</reference>
<protein>
    <submittedName>
        <fullName evidence="1">Uncharacterized protein</fullName>
    </submittedName>
</protein>
<dbReference type="Proteomes" id="UP000770717">
    <property type="component" value="Unassembled WGS sequence"/>
</dbReference>
<name>A0A8J6C246_ELECQ</name>
<keyword evidence="2" id="KW-1185">Reference proteome</keyword>
<gene>
    <name evidence="1" type="ORF">GDO78_020376</name>
</gene>
<organism evidence="1 2">
    <name type="scientific">Eleutherodactylus coqui</name>
    <name type="common">Puerto Rican coqui</name>
    <dbReference type="NCBI Taxonomy" id="57060"/>
    <lineage>
        <taxon>Eukaryota</taxon>
        <taxon>Metazoa</taxon>
        <taxon>Chordata</taxon>
        <taxon>Craniata</taxon>
        <taxon>Vertebrata</taxon>
        <taxon>Euteleostomi</taxon>
        <taxon>Amphibia</taxon>
        <taxon>Batrachia</taxon>
        <taxon>Anura</taxon>
        <taxon>Neobatrachia</taxon>
        <taxon>Hyloidea</taxon>
        <taxon>Eleutherodactylidae</taxon>
        <taxon>Eleutherodactylinae</taxon>
        <taxon>Eleutherodactylus</taxon>
        <taxon>Eleutherodactylus</taxon>
    </lineage>
</organism>
<proteinExistence type="predicted"/>